<evidence type="ECO:0000259" key="2">
    <source>
        <dbReference type="Pfam" id="PF24729"/>
    </source>
</evidence>
<accession>A0A249XSR1</accession>
<organism evidence="3 4">
    <name type="scientific">Mycobacterium phage Phabba</name>
    <dbReference type="NCBI Taxonomy" id="2027899"/>
    <lineage>
        <taxon>Viruses</taxon>
        <taxon>Duplodnaviria</taxon>
        <taxon>Heunggongvirae</taxon>
        <taxon>Uroviricota</taxon>
        <taxon>Caudoviricetes</taxon>
        <taxon>Ceeclamvirinae</taxon>
        <taxon>Myrnavirus</taxon>
        <taxon>Myrnavirus phabba</taxon>
        <taxon>Myranavirus phabba</taxon>
    </lineage>
</organism>
<reference evidence="4" key="1">
    <citation type="submission" date="2017-08" db="EMBL/GenBank/DDBJ databases">
        <authorList>
            <person name="de Groot N.N."/>
        </authorList>
    </citation>
    <scope>NUCLEOTIDE SEQUENCE [LARGE SCALE GENOMIC DNA]</scope>
</reference>
<sequence length="142" mass="15149">MPYTDEYVDHVFSYHAPKDGQPEVYETIRAHAKAFFNVINKLVPDGADKADALRSLRNAVMTANAGVALAGGPEAFMVAARPAAAPEPAAAVRSPYQTTAGYEVDITPTPQRTDGYTPLKKTADTGKPIGVLADDYLRAKGL</sequence>
<evidence type="ECO:0000313" key="3">
    <source>
        <dbReference type="EMBL" id="ASZ74758.1"/>
    </source>
</evidence>
<dbReference type="Pfam" id="PF24729">
    <property type="entry name" value="Acb2_Tad1_hairpin"/>
    <property type="match status" value="1"/>
</dbReference>
<dbReference type="EMBL" id="MF668280">
    <property type="protein sequence ID" value="ASZ74758.1"/>
    <property type="molecule type" value="Genomic_DNA"/>
</dbReference>
<name>A0A249XSR1_9CAUD</name>
<dbReference type="Proteomes" id="UP000226037">
    <property type="component" value="Segment"/>
</dbReference>
<proteinExistence type="predicted"/>
<evidence type="ECO:0000313" key="4">
    <source>
        <dbReference type="Proteomes" id="UP000226037"/>
    </source>
</evidence>
<dbReference type="InterPro" id="IPR056098">
    <property type="entry name" value="Acb2/Tad1_hairpin"/>
</dbReference>
<keyword evidence="4" id="KW-1185">Reference proteome</keyword>
<gene>
    <name evidence="3" type="ORF">SEA_PHABBA_221</name>
</gene>
<keyword evidence="1" id="KW-0547">Nucleotide-binding</keyword>
<dbReference type="GO" id="GO:0000166">
    <property type="term" value="F:nucleotide binding"/>
    <property type="evidence" value="ECO:0007669"/>
    <property type="project" value="UniProtKB-KW"/>
</dbReference>
<evidence type="ECO:0000256" key="1">
    <source>
        <dbReference type="ARBA" id="ARBA00022741"/>
    </source>
</evidence>
<feature type="domain" description="Acb2/Tad1 hairpin" evidence="2">
    <location>
        <begin position="5"/>
        <end position="68"/>
    </location>
</feature>
<protein>
    <recommendedName>
        <fullName evidence="2">Acb2/Tad1 hairpin domain-containing protein</fullName>
    </recommendedName>
</protein>